<dbReference type="GO" id="GO:0006508">
    <property type="term" value="P:proteolysis"/>
    <property type="evidence" value="ECO:0007669"/>
    <property type="project" value="UniProtKB-KW"/>
</dbReference>
<evidence type="ECO:0000256" key="7">
    <source>
        <dbReference type="RuleBase" id="RU003653"/>
    </source>
</evidence>
<feature type="binding site" evidence="6">
    <location>
        <position position="246"/>
    </location>
    <ligand>
        <name>a divalent metal cation</name>
        <dbReference type="ChEBI" id="CHEBI:60240"/>
        <label>2</label>
        <note>catalytic</note>
    </ligand>
</feature>
<evidence type="ECO:0000313" key="9">
    <source>
        <dbReference type="EMBL" id="QEX18226.1"/>
    </source>
</evidence>
<comment type="similarity">
    <text evidence="6">Belongs to the peptidase M24A family. Methionine aminopeptidase type 1 subfamily.</text>
</comment>
<name>A0A5J6MTL4_9PROT</name>
<comment type="catalytic activity">
    <reaction evidence="6 7">
        <text>Release of N-terminal amino acids, preferentially methionine, from peptides and arylamides.</text>
        <dbReference type="EC" id="3.4.11.18"/>
    </reaction>
</comment>
<keyword evidence="4 6" id="KW-0479">Metal-binding</keyword>
<protein>
    <recommendedName>
        <fullName evidence="6 7">Methionine aminopeptidase</fullName>
        <shortName evidence="6">MAP</shortName>
        <shortName evidence="6">MetAP</shortName>
        <ecNumber evidence="6 7">3.4.11.18</ecNumber>
    </recommendedName>
    <alternativeName>
        <fullName evidence="6">Peptidase M</fullName>
    </alternativeName>
</protein>
<comment type="subunit">
    <text evidence="6">Monomer.</text>
</comment>
<dbReference type="AlphaFoldDB" id="A0A5J6MTL4"/>
<feature type="binding site" evidence="6">
    <location>
        <position position="119"/>
    </location>
    <ligand>
        <name>a divalent metal cation</name>
        <dbReference type="ChEBI" id="CHEBI:60240"/>
        <label>1</label>
    </ligand>
</feature>
<feature type="binding site" evidence="6">
    <location>
        <position position="182"/>
    </location>
    <ligand>
        <name>a divalent metal cation</name>
        <dbReference type="ChEBI" id="CHEBI:60240"/>
        <label>2</label>
        <note>catalytic</note>
    </ligand>
</feature>
<evidence type="ECO:0000256" key="5">
    <source>
        <dbReference type="ARBA" id="ARBA00022801"/>
    </source>
</evidence>
<evidence type="ECO:0000313" key="10">
    <source>
        <dbReference type="Proteomes" id="UP000326202"/>
    </source>
</evidence>
<dbReference type="PROSITE" id="PS00680">
    <property type="entry name" value="MAP_1"/>
    <property type="match status" value="1"/>
</dbReference>
<dbReference type="HAMAP" id="MF_01974">
    <property type="entry name" value="MetAP_1"/>
    <property type="match status" value="1"/>
</dbReference>
<evidence type="ECO:0000259" key="8">
    <source>
        <dbReference type="Pfam" id="PF00557"/>
    </source>
</evidence>
<reference evidence="9 10" key="1">
    <citation type="submission" date="2019-08" db="EMBL/GenBank/DDBJ databases">
        <title>Hyperibacter terrae gen. nov., sp. nov. and Hyperibacter viscosus sp. nov., two new members in the family Rhodospirillaceae isolated from the rhizosphere of Hypericum perforatum.</title>
        <authorList>
            <person name="Noviana Z."/>
        </authorList>
    </citation>
    <scope>NUCLEOTIDE SEQUENCE [LARGE SCALE GENOMIC DNA]</scope>
    <source>
        <strain evidence="9 10">R5913</strain>
    </source>
</reference>
<comment type="cofactor">
    <cofactor evidence="6">
        <name>Co(2+)</name>
        <dbReference type="ChEBI" id="CHEBI:48828"/>
    </cofactor>
    <cofactor evidence="6">
        <name>Zn(2+)</name>
        <dbReference type="ChEBI" id="CHEBI:29105"/>
    </cofactor>
    <cofactor evidence="6">
        <name>Mn(2+)</name>
        <dbReference type="ChEBI" id="CHEBI:29035"/>
    </cofactor>
    <cofactor evidence="6">
        <name>Fe(2+)</name>
        <dbReference type="ChEBI" id="CHEBI:29033"/>
    </cofactor>
    <text evidence="6">Binds 2 divalent metal cations per subunit. Has a high-affinity and a low affinity metal-binding site. The true nature of the physiological cofactor is under debate. The enzyme is active with cobalt, zinc, manganese or divalent iron ions. Most likely, methionine aminopeptidases function as mononuclear Fe(2+)-metalloproteases under physiological conditions, and the catalytically relevant metal-binding site has been assigned to the histidine-containing high-affinity site.</text>
</comment>
<keyword evidence="5 6" id="KW-0378">Hydrolase</keyword>
<dbReference type="EC" id="3.4.11.18" evidence="6 7"/>
<evidence type="ECO:0000256" key="3">
    <source>
        <dbReference type="ARBA" id="ARBA00022670"/>
    </source>
</evidence>
<dbReference type="GO" id="GO:0005829">
    <property type="term" value="C:cytosol"/>
    <property type="evidence" value="ECO:0007669"/>
    <property type="project" value="TreeGrafter"/>
</dbReference>
<feature type="binding site" evidence="6">
    <location>
        <position position="119"/>
    </location>
    <ligand>
        <name>a divalent metal cation</name>
        <dbReference type="ChEBI" id="CHEBI:60240"/>
        <label>2</label>
        <note>catalytic</note>
    </ligand>
</feature>
<keyword evidence="10" id="KW-1185">Reference proteome</keyword>
<dbReference type="PANTHER" id="PTHR43330:SF27">
    <property type="entry name" value="METHIONINE AMINOPEPTIDASE"/>
    <property type="match status" value="1"/>
</dbReference>
<dbReference type="Proteomes" id="UP000326202">
    <property type="component" value="Chromosome"/>
</dbReference>
<dbReference type="GO" id="GO:0004239">
    <property type="term" value="F:initiator methionyl aminopeptidase activity"/>
    <property type="evidence" value="ECO:0007669"/>
    <property type="project" value="UniProtKB-UniRule"/>
</dbReference>
<feature type="binding site" evidence="6">
    <location>
        <position position="215"/>
    </location>
    <ligand>
        <name>a divalent metal cation</name>
        <dbReference type="ChEBI" id="CHEBI:60240"/>
        <label>2</label>
        <note>catalytic</note>
    </ligand>
</feature>
<dbReference type="NCBIfam" id="TIGR00500">
    <property type="entry name" value="met_pdase_I"/>
    <property type="match status" value="1"/>
</dbReference>
<evidence type="ECO:0000256" key="1">
    <source>
        <dbReference type="ARBA" id="ARBA00002521"/>
    </source>
</evidence>
<dbReference type="Gene3D" id="3.90.230.10">
    <property type="entry name" value="Creatinase/methionine aminopeptidase superfamily"/>
    <property type="match status" value="1"/>
</dbReference>
<feature type="domain" description="Peptidase M24" evidence="8">
    <location>
        <begin position="24"/>
        <end position="253"/>
    </location>
</feature>
<dbReference type="Pfam" id="PF00557">
    <property type="entry name" value="Peptidase_M24"/>
    <property type="match status" value="1"/>
</dbReference>
<comment type="function">
    <text evidence="1 6">Removes the N-terminal methionine from nascent proteins. The N-terminal methionine is often cleaved when the second residue in the primary sequence is small and uncharged (Met-Ala-, Cys, Gly, Pro, Ser, Thr, or Val). Requires deformylation of the N(alpha)-formylated initiator methionine before it can be hydrolyzed.</text>
</comment>
<sequence>MLRHSSQRDQTGREILLHDEESFEGMRRAGRIAAETLDFIAPHIQAGVSTAELDRKLEQFMREAGTVPATIGYKGYRHASCISVNHVVTHGIPADDKVLREGDILNIDVTPLLDGWHGDTSRMYWVGEPAIKARRLVDATYEAMMAGIAQVKPGAHLGDIGHAIETIARRERFSVVEDFCGHGVGKVFHDAPLVLHYGKRGTGVALEPGMIFTIEPMLNAGRHEVKVLSDGWTAVTRDKSLSAQFEHSVGVTETGVEIFTTSPKGWHRPPYPVEARSAA</sequence>
<dbReference type="InterPro" id="IPR001714">
    <property type="entry name" value="Pept_M24_MAP"/>
</dbReference>
<dbReference type="InterPro" id="IPR036005">
    <property type="entry name" value="Creatinase/aminopeptidase-like"/>
</dbReference>
<dbReference type="EMBL" id="CP042906">
    <property type="protein sequence ID" value="QEX18226.1"/>
    <property type="molecule type" value="Genomic_DNA"/>
</dbReference>
<dbReference type="RefSeq" id="WP_151178412.1">
    <property type="nucleotide sequence ID" value="NZ_CP042906.1"/>
</dbReference>
<feature type="binding site" evidence="6">
    <location>
        <position position="246"/>
    </location>
    <ligand>
        <name>a divalent metal cation</name>
        <dbReference type="ChEBI" id="CHEBI:60240"/>
        <label>1</label>
    </ligand>
</feature>
<dbReference type="PRINTS" id="PR00599">
    <property type="entry name" value="MAPEPTIDASE"/>
</dbReference>
<organism evidence="9 10">
    <name type="scientific">Hypericibacter terrae</name>
    <dbReference type="NCBI Taxonomy" id="2602015"/>
    <lineage>
        <taxon>Bacteria</taxon>
        <taxon>Pseudomonadati</taxon>
        <taxon>Pseudomonadota</taxon>
        <taxon>Alphaproteobacteria</taxon>
        <taxon>Rhodospirillales</taxon>
        <taxon>Dongiaceae</taxon>
        <taxon>Hypericibacter</taxon>
    </lineage>
</organism>
<evidence type="ECO:0000256" key="6">
    <source>
        <dbReference type="HAMAP-Rule" id="MF_01974"/>
    </source>
</evidence>
<dbReference type="InterPro" id="IPR002467">
    <property type="entry name" value="Pept_M24A_MAP1"/>
</dbReference>
<dbReference type="PANTHER" id="PTHR43330">
    <property type="entry name" value="METHIONINE AMINOPEPTIDASE"/>
    <property type="match status" value="1"/>
</dbReference>
<proteinExistence type="inferred from homology"/>
<dbReference type="KEGG" id="htq:FRZ44_35310"/>
<gene>
    <name evidence="6 9" type="primary">map</name>
    <name evidence="9" type="ORF">FRZ44_35310</name>
</gene>
<dbReference type="GO" id="GO:0046872">
    <property type="term" value="F:metal ion binding"/>
    <property type="evidence" value="ECO:0007669"/>
    <property type="project" value="UniProtKB-UniRule"/>
</dbReference>
<dbReference type="CDD" id="cd01086">
    <property type="entry name" value="MetAP1"/>
    <property type="match status" value="1"/>
</dbReference>
<keyword evidence="2 6" id="KW-0031">Aminopeptidase</keyword>
<dbReference type="OrthoDB" id="9802055at2"/>
<evidence type="ECO:0000256" key="2">
    <source>
        <dbReference type="ARBA" id="ARBA00022438"/>
    </source>
</evidence>
<accession>A0A5J6MTL4</accession>
<keyword evidence="3 6" id="KW-0645">Protease</keyword>
<evidence type="ECO:0000256" key="4">
    <source>
        <dbReference type="ARBA" id="ARBA00022723"/>
    </source>
</evidence>
<dbReference type="SUPFAM" id="SSF55920">
    <property type="entry name" value="Creatinase/aminopeptidase"/>
    <property type="match status" value="1"/>
</dbReference>
<feature type="binding site" evidence="6">
    <location>
        <position position="90"/>
    </location>
    <ligand>
        <name>substrate</name>
    </ligand>
</feature>
<feature type="binding site" evidence="6">
    <location>
        <position position="189"/>
    </location>
    <ligand>
        <name>substrate</name>
    </ligand>
</feature>
<feature type="binding site" evidence="6">
    <location>
        <position position="108"/>
    </location>
    <ligand>
        <name>a divalent metal cation</name>
        <dbReference type="ChEBI" id="CHEBI:60240"/>
        <label>1</label>
    </ligand>
</feature>
<dbReference type="InterPro" id="IPR000994">
    <property type="entry name" value="Pept_M24"/>
</dbReference>
<dbReference type="GO" id="GO:0070006">
    <property type="term" value="F:metalloaminopeptidase activity"/>
    <property type="evidence" value="ECO:0007669"/>
    <property type="project" value="UniProtKB-UniRule"/>
</dbReference>